<name>A0A0D3KMT8_EMIH1</name>
<dbReference type="EnsemblProtists" id="EOD37073">
    <property type="protein sequence ID" value="EOD37073"/>
    <property type="gene ID" value="EMIHUDRAFT_252260"/>
</dbReference>
<evidence type="ECO:0000259" key="3">
    <source>
        <dbReference type="Pfam" id="PF03713"/>
    </source>
</evidence>
<dbReference type="AlphaFoldDB" id="A0A0D3KMT8"/>
<dbReference type="PANTHER" id="PTHR36933:SF1">
    <property type="entry name" value="SLL0788 PROTEIN"/>
    <property type="match status" value="1"/>
</dbReference>
<dbReference type="GeneID" id="17282345"/>
<feature type="region of interest" description="Disordered" evidence="1">
    <location>
        <begin position="25"/>
        <end position="46"/>
    </location>
</feature>
<feature type="compositionally biased region" description="Basic and acidic residues" evidence="1">
    <location>
        <begin position="25"/>
        <end position="41"/>
    </location>
</feature>
<sequence>MDPFHSCEIGMVWLVGVAAGAMGGDHSHGGMESHGHIHGGMEGDTGQHSQNAGMASMYCGATDCPSSVKLIADAVAMHAGTDASHTGMAIRFSCDNAVDLARGMAPHHSGAVQMCQTLFAYTTAGVPTADHMAARDPVLHTLCNSIVATQNKEIDFLERWLAEHAGPAGTCGGDDAVALLDTHGMGMPMGCYDLNGRECVTSGVVGAYVQVNADMHVRMAGSMACDPNLDFVHGMIPHHVGAVDMCSVYTAFRAHGIGASEHVEVTSLCANITAAQNAEVAQLKAWLAARGYDPDGGDYSCMGASAGADSCPCSGVTPCNHHGTCERRVAAGSAGKRPEQWVDEGGECEPDAPDCVSAAAAVPHTSHSAGTVGEHSHAAGEHSPSMRAGARKDPHLSFAHGGHADFRGRNGAYYGFFSEPGLAVNVKVEEASFSIKRGALTVDGTFLTELHVVARVGGTKRKLFLASFWASELNENNWGWRVINGSCAGHVFQLGKGGFRRCEELGIEVDMASAAFSTRNWTITVRGNRGPNHRLDVSFLAAGDAAQARPHGLVGQSFSSLSPRYGKQDVYPASGHFVTSAQAEGAIEGTSEMYQVASAHDTRFVFSRFDAVEAP</sequence>
<proteinExistence type="predicted"/>
<keyword evidence="2" id="KW-0732">Signal</keyword>
<evidence type="ECO:0000313" key="5">
    <source>
        <dbReference type="Proteomes" id="UP000013827"/>
    </source>
</evidence>
<keyword evidence="5" id="KW-1185">Reference proteome</keyword>
<reference evidence="5" key="1">
    <citation type="journal article" date="2013" name="Nature">
        <title>Pan genome of the phytoplankton Emiliania underpins its global distribution.</title>
        <authorList>
            <person name="Read B.A."/>
            <person name="Kegel J."/>
            <person name="Klute M.J."/>
            <person name="Kuo A."/>
            <person name="Lefebvre S.C."/>
            <person name="Maumus F."/>
            <person name="Mayer C."/>
            <person name="Miller J."/>
            <person name="Monier A."/>
            <person name="Salamov A."/>
            <person name="Young J."/>
            <person name="Aguilar M."/>
            <person name="Claverie J.M."/>
            <person name="Frickenhaus S."/>
            <person name="Gonzalez K."/>
            <person name="Herman E.K."/>
            <person name="Lin Y.C."/>
            <person name="Napier J."/>
            <person name="Ogata H."/>
            <person name="Sarno A.F."/>
            <person name="Shmutz J."/>
            <person name="Schroeder D."/>
            <person name="de Vargas C."/>
            <person name="Verret F."/>
            <person name="von Dassow P."/>
            <person name="Valentin K."/>
            <person name="Van de Peer Y."/>
            <person name="Wheeler G."/>
            <person name="Dacks J.B."/>
            <person name="Delwiche C.F."/>
            <person name="Dyhrman S.T."/>
            <person name="Glockner G."/>
            <person name="John U."/>
            <person name="Richards T."/>
            <person name="Worden A.Z."/>
            <person name="Zhang X."/>
            <person name="Grigoriev I.V."/>
            <person name="Allen A.E."/>
            <person name="Bidle K."/>
            <person name="Borodovsky M."/>
            <person name="Bowler C."/>
            <person name="Brownlee C."/>
            <person name="Cock J.M."/>
            <person name="Elias M."/>
            <person name="Gladyshev V.N."/>
            <person name="Groth M."/>
            <person name="Guda C."/>
            <person name="Hadaegh A."/>
            <person name="Iglesias-Rodriguez M.D."/>
            <person name="Jenkins J."/>
            <person name="Jones B.M."/>
            <person name="Lawson T."/>
            <person name="Leese F."/>
            <person name="Lindquist E."/>
            <person name="Lobanov A."/>
            <person name="Lomsadze A."/>
            <person name="Malik S.B."/>
            <person name="Marsh M.E."/>
            <person name="Mackinder L."/>
            <person name="Mock T."/>
            <person name="Mueller-Roeber B."/>
            <person name="Pagarete A."/>
            <person name="Parker M."/>
            <person name="Probert I."/>
            <person name="Quesneville H."/>
            <person name="Raines C."/>
            <person name="Rensing S.A."/>
            <person name="Riano-Pachon D.M."/>
            <person name="Richier S."/>
            <person name="Rokitta S."/>
            <person name="Shiraiwa Y."/>
            <person name="Soanes D.M."/>
            <person name="van der Giezen M."/>
            <person name="Wahlund T.M."/>
            <person name="Williams B."/>
            <person name="Wilson W."/>
            <person name="Wolfe G."/>
            <person name="Wurch L.L."/>
        </authorList>
    </citation>
    <scope>NUCLEOTIDE SEQUENCE</scope>
</reference>
<organism evidence="4 5">
    <name type="scientific">Emiliania huxleyi (strain CCMP1516)</name>
    <dbReference type="NCBI Taxonomy" id="280463"/>
    <lineage>
        <taxon>Eukaryota</taxon>
        <taxon>Haptista</taxon>
        <taxon>Haptophyta</taxon>
        <taxon>Prymnesiophyceae</taxon>
        <taxon>Isochrysidales</taxon>
        <taxon>Noelaerhabdaceae</taxon>
        <taxon>Emiliania</taxon>
    </lineage>
</organism>
<accession>A0A0D3KMT8</accession>
<dbReference type="RefSeq" id="XP_005789502.1">
    <property type="nucleotide sequence ID" value="XM_005789445.1"/>
</dbReference>
<reference evidence="4" key="2">
    <citation type="submission" date="2024-10" db="UniProtKB">
        <authorList>
            <consortium name="EnsemblProtists"/>
        </authorList>
    </citation>
    <scope>IDENTIFICATION</scope>
</reference>
<dbReference type="Gene3D" id="1.20.1260.10">
    <property type="match status" value="1"/>
</dbReference>
<dbReference type="PANTHER" id="PTHR36933">
    <property type="entry name" value="SLL0788 PROTEIN"/>
    <property type="match status" value="1"/>
</dbReference>
<evidence type="ECO:0000313" key="4">
    <source>
        <dbReference type="EnsemblProtists" id="EOD37073"/>
    </source>
</evidence>
<evidence type="ECO:0000256" key="1">
    <source>
        <dbReference type="SAM" id="MobiDB-lite"/>
    </source>
</evidence>
<dbReference type="InterPro" id="IPR005183">
    <property type="entry name" value="DUF305_CopM-like"/>
</dbReference>
<dbReference type="InterPro" id="IPR012347">
    <property type="entry name" value="Ferritin-like"/>
</dbReference>
<feature type="chain" id="PRO_5044291878" description="DUF305 domain-containing protein" evidence="2">
    <location>
        <begin position="24"/>
        <end position="615"/>
    </location>
</feature>
<dbReference type="Proteomes" id="UP000013827">
    <property type="component" value="Unassembled WGS sequence"/>
</dbReference>
<feature type="region of interest" description="Disordered" evidence="1">
    <location>
        <begin position="367"/>
        <end position="394"/>
    </location>
</feature>
<feature type="domain" description="DUF305" evidence="3">
    <location>
        <begin position="230"/>
        <end position="298"/>
    </location>
</feature>
<dbReference type="Pfam" id="PF03713">
    <property type="entry name" value="DUF305"/>
    <property type="match status" value="2"/>
</dbReference>
<protein>
    <recommendedName>
        <fullName evidence="3">DUF305 domain-containing protein</fullName>
    </recommendedName>
</protein>
<feature type="signal peptide" evidence="2">
    <location>
        <begin position="1"/>
        <end position="23"/>
    </location>
</feature>
<dbReference type="HOGENOM" id="CLU_444419_0_0_1"/>
<dbReference type="PaxDb" id="2903-EOD37073"/>
<dbReference type="KEGG" id="ehx:EMIHUDRAFT_252260"/>
<feature type="domain" description="DUF305" evidence="3">
    <location>
        <begin position="101"/>
        <end position="172"/>
    </location>
</feature>
<evidence type="ECO:0000256" key="2">
    <source>
        <dbReference type="SAM" id="SignalP"/>
    </source>
</evidence>